<accession>A0A3S3QQB2</accession>
<feature type="compositionally biased region" description="Polar residues" evidence="10">
    <location>
        <begin position="149"/>
        <end position="166"/>
    </location>
</feature>
<feature type="region of interest" description="Disordered" evidence="10">
    <location>
        <begin position="495"/>
        <end position="516"/>
    </location>
</feature>
<dbReference type="Pfam" id="PF13771">
    <property type="entry name" value="zf-HC5HC2H"/>
    <property type="match status" value="1"/>
</dbReference>
<reference evidence="14 15" key="1">
    <citation type="journal article" date="2019" name="Nat. Plants">
        <title>Stout camphor tree genome fills gaps in understanding of flowering plant genome evolution.</title>
        <authorList>
            <person name="Chaw S.M."/>
            <person name="Liu Y.C."/>
            <person name="Wu Y.W."/>
            <person name="Wang H.Y."/>
            <person name="Lin C.I."/>
            <person name="Wu C.S."/>
            <person name="Ke H.M."/>
            <person name="Chang L.Y."/>
            <person name="Hsu C.Y."/>
            <person name="Yang H.T."/>
            <person name="Sudianto E."/>
            <person name="Hsu M.H."/>
            <person name="Wu K.P."/>
            <person name="Wang L.N."/>
            <person name="Leebens-Mack J.H."/>
            <person name="Tsai I.J."/>
        </authorList>
    </citation>
    <scope>NUCLEOTIDE SEQUENCE [LARGE SCALE GENOMIC DNA]</scope>
    <source>
        <strain evidence="15">cv. Chaw 1501</strain>
        <tissue evidence="14">Young leaves</tissue>
    </source>
</reference>
<dbReference type="GO" id="GO:0005634">
    <property type="term" value="C:nucleus"/>
    <property type="evidence" value="ECO:0007669"/>
    <property type="project" value="UniProtKB-SubCell"/>
</dbReference>
<dbReference type="CDD" id="cd17734">
    <property type="entry name" value="BRCT_Bard1_rpt1"/>
    <property type="match status" value="1"/>
</dbReference>
<keyword evidence="15" id="KW-1185">Reference proteome</keyword>
<gene>
    <name evidence="14" type="ORF">CKAN_01780600</name>
</gene>
<feature type="compositionally biased region" description="Polar residues" evidence="10">
    <location>
        <begin position="427"/>
        <end position="442"/>
    </location>
</feature>
<dbReference type="AlphaFoldDB" id="A0A3S3QQB2"/>
<feature type="compositionally biased region" description="Basic residues" evidence="10">
    <location>
        <begin position="412"/>
        <end position="426"/>
    </location>
</feature>
<keyword evidence="5 9" id="KW-0863">Zinc-finger</keyword>
<keyword evidence="8" id="KW-0539">Nucleus</keyword>
<evidence type="ECO:0000259" key="13">
    <source>
        <dbReference type="PROSITE" id="PS51805"/>
    </source>
</evidence>
<dbReference type="Gene3D" id="3.40.50.10190">
    <property type="entry name" value="BRCT domain"/>
    <property type="match status" value="2"/>
</dbReference>
<evidence type="ECO:0000259" key="11">
    <source>
        <dbReference type="PROSITE" id="PS50089"/>
    </source>
</evidence>
<evidence type="ECO:0000256" key="8">
    <source>
        <dbReference type="ARBA" id="ARBA00023242"/>
    </source>
</evidence>
<dbReference type="CDD" id="cd15571">
    <property type="entry name" value="ePHD"/>
    <property type="match status" value="1"/>
</dbReference>
<dbReference type="Gene3D" id="3.30.40.10">
    <property type="entry name" value="Zinc/RING finger domain, C3HC4 (zinc finger)"/>
    <property type="match status" value="2"/>
</dbReference>
<evidence type="ECO:0000313" key="15">
    <source>
        <dbReference type="Proteomes" id="UP000283530"/>
    </source>
</evidence>
<feature type="compositionally biased region" description="Basic and acidic residues" evidence="10">
    <location>
        <begin position="634"/>
        <end position="643"/>
    </location>
</feature>
<dbReference type="FunFam" id="3.30.40.10:FF:000310">
    <property type="entry name" value="Breast cancer associated RING 1"/>
    <property type="match status" value="1"/>
</dbReference>
<evidence type="ECO:0000256" key="3">
    <source>
        <dbReference type="ARBA" id="ARBA00022737"/>
    </source>
</evidence>
<dbReference type="InterPro" id="IPR036420">
    <property type="entry name" value="BRCT_dom_sf"/>
</dbReference>
<evidence type="ECO:0000256" key="7">
    <source>
        <dbReference type="ARBA" id="ARBA00023204"/>
    </source>
</evidence>
<dbReference type="InterPro" id="IPR031099">
    <property type="entry name" value="BRCA1-associated"/>
</dbReference>
<evidence type="ECO:0000259" key="12">
    <source>
        <dbReference type="PROSITE" id="PS50172"/>
    </source>
</evidence>
<evidence type="ECO:0000256" key="9">
    <source>
        <dbReference type="PROSITE-ProRule" id="PRU00175"/>
    </source>
</evidence>
<evidence type="ECO:0000256" key="5">
    <source>
        <dbReference type="ARBA" id="ARBA00022771"/>
    </source>
</evidence>
<dbReference type="GO" id="GO:0045944">
    <property type="term" value="P:positive regulation of transcription by RNA polymerase II"/>
    <property type="evidence" value="ECO:0007669"/>
    <property type="project" value="TreeGrafter"/>
</dbReference>
<keyword evidence="3" id="KW-0677">Repeat</keyword>
<feature type="region of interest" description="Disordered" evidence="10">
    <location>
        <begin position="275"/>
        <end position="330"/>
    </location>
</feature>
<dbReference type="GO" id="GO:0008270">
    <property type="term" value="F:zinc ion binding"/>
    <property type="evidence" value="ECO:0007669"/>
    <property type="project" value="UniProtKB-KW"/>
</dbReference>
<evidence type="ECO:0000256" key="10">
    <source>
        <dbReference type="SAM" id="MobiDB-lite"/>
    </source>
</evidence>
<feature type="compositionally biased region" description="Low complexity" evidence="10">
    <location>
        <begin position="392"/>
        <end position="411"/>
    </location>
</feature>
<name>A0A3S3QQB2_9MAGN</name>
<keyword evidence="4" id="KW-0227">DNA damage</keyword>
<dbReference type="EMBL" id="QPKB01000007">
    <property type="protein sequence ID" value="RWR88769.1"/>
    <property type="molecule type" value="Genomic_DNA"/>
</dbReference>
<dbReference type="InterPro" id="IPR013083">
    <property type="entry name" value="Znf_RING/FYVE/PHD"/>
</dbReference>
<dbReference type="InterPro" id="IPR001357">
    <property type="entry name" value="BRCT_dom"/>
</dbReference>
<dbReference type="InterPro" id="IPR034732">
    <property type="entry name" value="EPHD"/>
</dbReference>
<dbReference type="InterPro" id="IPR001841">
    <property type="entry name" value="Znf_RING"/>
</dbReference>
<dbReference type="SUPFAM" id="SSF52113">
    <property type="entry name" value="BRCT domain"/>
    <property type="match status" value="2"/>
</dbReference>
<feature type="region of interest" description="Disordered" evidence="10">
    <location>
        <begin position="132"/>
        <end position="172"/>
    </location>
</feature>
<dbReference type="FunFam" id="3.40.50.10190:FF:000006">
    <property type="entry name" value="Breast cancer type 1 susceptibility protein homolog"/>
    <property type="match status" value="1"/>
</dbReference>
<dbReference type="STRING" id="337451.A0A3S3QQB2"/>
<dbReference type="GO" id="GO:0000724">
    <property type="term" value="P:double-strand break repair via homologous recombination"/>
    <property type="evidence" value="ECO:0007669"/>
    <property type="project" value="TreeGrafter"/>
</dbReference>
<feature type="compositionally biased region" description="Basic and acidic residues" evidence="10">
    <location>
        <begin position="608"/>
        <end position="618"/>
    </location>
</feature>
<sequence length="1102" mass="123491">MADSAHLEKMGSELKCPICLSLLNSAASLTCNHVFCNSCILASMKSASNCPVCKVPYRRRGSMTSINCLFCLFCFKERYIEGWRLEKIWSWKLNISFLTAAEVRAAPHMDNLVSIYKTMELASGINIFATQNAPSAGKPENEQIHGDDGSNSGARSTKTCNKTTVKQGHKRKGFKEMKTTNVRLSDFHQSPKPSFPAKRRVRVPQCILYETPTQPEKVSNVKNQSDKFEVVRNVNASIKCKSQKNDSTLLKEKPAFDDKGDPVFKPFFWLRERDDDSDEETSEDLSTQQKDDRSTGNLPFNAPCFSDIKDSADRSPIKMTPTGDVSSKSKAADAFDSEMFEWTQRACSPELCLTPMKQQEECETAAEFDTAFRNETVVSKRLKSLNEEQENENMNMESPLLSSKQSKSGSAKNKKKKAITKRKRPNSKVQNKGAKSSKSVTVSDELAREVPTSPIEVAEVFNQGNKCTENEKEASSERKLSKKYKKGKSIEVSINWTSGTSADEELQERPKKSSEVKILNQGKENVEMMESPVLSWQQNENDKSLGEEIKIGKLKIRKCARQSKKLNTNTPMARALKEIPKDHNRRMENQERTNLIKELPVLPCPQAENDRSTESGKRTRDRVKKINTQSKRNNTREPKEPKRLKNCSGNVTEHEAINEVLVDTNRSDGKENKHQEELVFEGNGNSAKDKVLPTAKDHSLQKCENVPNKISCAFCQSGDDSEASGVMLHYFDGKPVSADYNRGSNVIHSHSNCTEWAPNVYFEDDTAINLEAEIARSKRIKCSCCGVKGASLGCYEKSCRKSFHVPCAKLVPECRWDPENFVILCPLHSSSKLPKEITGSQLKRRNKSAPKMDLQAHAAVHPGLQNSGNWKWHSALPSKWVICCSALTAAEKDIVSNFTRMVGVSISKTWNPTVTHIIASTDENGACKRTLKFLMGILEGKWILKLEWIKACMAAMKPVSEEQFEISTDVHGINNGPRFGRLRVMNKESKLFNGLTFYFVGDFVPTYKGYLQNLVIAGGGNVLQRKPISRDQARLLNESFASKNFIIYSLELPERCDSSKKDIILSRRRAEAEALANATGAEVAAHSWILDSIAACKLQKLI</sequence>
<evidence type="ECO:0000256" key="6">
    <source>
        <dbReference type="ARBA" id="ARBA00022833"/>
    </source>
</evidence>
<evidence type="ECO:0000313" key="14">
    <source>
        <dbReference type="EMBL" id="RWR88769.1"/>
    </source>
</evidence>
<dbReference type="InterPro" id="IPR017907">
    <property type="entry name" value="Znf_RING_CS"/>
</dbReference>
<dbReference type="SUPFAM" id="SSF57850">
    <property type="entry name" value="RING/U-box"/>
    <property type="match status" value="1"/>
</dbReference>
<feature type="domain" description="BRCT" evidence="12">
    <location>
        <begin position="891"/>
        <end position="966"/>
    </location>
</feature>
<dbReference type="Pfam" id="PF00533">
    <property type="entry name" value="BRCT"/>
    <property type="match status" value="1"/>
</dbReference>
<feature type="compositionally biased region" description="Basic and acidic residues" evidence="10">
    <location>
        <begin position="139"/>
        <end position="148"/>
    </location>
</feature>
<feature type="domain" description="BRCT" evidence="12">
    <location>
        <begin position="987"/>
        <end position="1102"/>
    </location>
</feature>
<feature type="region of interest" description="Disordered" evidence="10">
    <location>
        <begin position="601"/>
        <end position="646"/>
    </location>
</feature>
<evidence type="ECO:0000256" key="1">
    <source>
        <dbReference type="ARBA" id="ARBA00004123"/>
    </source>
</evidence>
<feature type="domain" description="PHD-type" evidence="13">
    <location>
        <begin position="709"/>
        <end position="829"/>
    </location>
</feature>
<dbReference type="GO" id="GO:0004842">
    <property type="term" value="F:ubiquitin-protein transferase activity"/>
    <property type="evidence" value="ECO:0007669"/>
    <property type="project" value="TreeGrafter"/>
</dbReference>
<organism evidence="14 15">
    <name type="scientific">Cinnamomum micranthum f. kanehirae</name>
    <dbReference type="NCBI Taxonomy" id="337451"/>
    <lineage>
        <taxon>Eukaryota</taxon>
        <taxon>Viridiplantae</taxon>
        <taxon>Streptophyta</taxon>
        <taxon>Embryophyta</taxon>
        <taxon>Tracheophyta</taxon>
        <taxon>Spermatophyta</taxon>
        <taxon>Magnoliopsida</taxon>
        <taxon>Magnoliidae</taxon>
        <taxon>Laurales</taxon>
        <taxon>Lauraceae</taxon>
        <taxon>Cinnamomum</taxon>
    </lineage>
</organism>
<dbReference type="PANTHER" id="PTHR13763">
    <property type="entry name" value="BREAST CANCER TYPE 1 SUSCEPTIBILITY PROTEIN BRCA1"/>
    <property type="match status" value="1"/>
</dbReference>
<feature type="compositionally biased region" description="Basic and acidic residues" evidence="10">
    <location>
        <begin position="307"/>
        <end position="316"/>
    </location>
</feature>
<dbReference type="PROSITE" id="PS50089">
    <property type="entry name" value="ZF_RING_2"/>
    <property type="match status" value="1"/>
</dbReference>
<proteinExistence type="predicted"/>
<feature type="domain" description="RING-type" evidence="11">
    <location>
        <begin position="16"/>
        <end position="54"/>
    </location>
</feature>
<keyword evidence="7" id="KW-0234">DNA repair</keyword>
<dbReference type="SMART" id="SM00184">
    <property type="entry name" value="RING"/>
    <property type="match status" value="1"/>
</dbReference>
<protein>
    <submittedName>
        <fullName evidence="14">BRCT domain-containing protein</fullName>
    </submittedName>
</protein>
<comment type="subcellular location">
    <subcellularLocation>
        <location evidence="1">Nucleus</location>
    </subcellularLocation>
</comment>
<evidence type="ECO:0000256" key="2">
    <source>
        <dbReference type="ARBA" id="ARBA00022723"/>
    </source>
</evidence>
<dbReference type="PROSITE" id="PS00518">
    <property type="entry name" value="ZF_RING_1"/>
    <property type="match status" value="1"/>
</dbReference>
<dbReference type="Pfam" id="PF13923">
    <property type="entry name" value="zf-C3HC4_2"/>
    <property type="match status" value="1"/>
</dbReference>
<evidence type="ECO:0000256" key="4">
    <source>
        <dbReference type="ARBA" id="ARBA00022763"/>
    </source>
</evidence>
<keyword evidence="6" id="KW-0862">Zinc</keyword>
<dbReference type="SMART" id="SM00292">
    <property type="entry name" value="BRCT"/>
    <property type="match status" value="2"/>
</dbReference>
<dbReference type="OrthoDB" id="2384350at2759"/>
<dbReference type="Proteomes" id="UP000283530">
    <property type="component" value="Unassembled WGS sequence"/>
</dbReference>
<dbReference type="PANTHER" id="PTHR13763:SF0">
    <property type="entry name" value="BREAST CANCER TYPE 1 SUSCEPTIBILITY PROTEIN"/>
    <property type="match status" value="1"/>
</dbReference>
<dbReference type="PROSITE" id="PS51805">
    <property type="entry name" value="EPHD"/>
    <property type="match status" value="1"/>
</dbReference>
<comment type="caution">
    <text evidence="14">The sequence shown here is derived from an EMBL/GenBank/DDBJ whole genome shotgun (WGS) entry which is preliminary data.</text>
</comment>
<keyword evidence="2" id="KW-0479">Metal-binding</keyword>
<dbReference type="PROSITE" id="PS50172">
    <property type="entry name" value="BRCT"/>
    <property type="match status" value="2"/>
</dbReference>
<feature type="region of interest" description="Disordered" evidence="10">
    <location>
        <begin position="386"/>
        <end position="448"/>
    </location>
</feature>